<keyword evidence="4" id="KW-1185">Reference proteome</keyword>
<dbReference type="RefSeq" id="WP_153303638.1">
    <property type="nucleotide sequence ID" value="NZ_AP014945.1"/>
</dbReference>
<evidence type="ECO:0000256" key="2">
    <source>
        <dbReference type="SAM" id="SignalP"/>
    </source>
</evidence>
<accession>A0A0U4N047</accession>
<keyword evidence="2" id="KW-0732">Signal</keyword>
<proteinExistence type="predicted"/>
<dbReference type="AlphaFoldDB" id="A0A0U4N047"/>
<reference evidence="3 4" key="1">
    <citation type="journal article" date="2016" name="Int. J. Syst. Evol. Microbiol.">
        <title>Caldimicrobium thiodismutans sp. nov., a sulfur-disproportionating bacterium isolated from a hot spring, and emended description of the genus Caldimicrobium.</title>
        <authorList>
            <person name="Kojima H."/>
            <person name="Umezawa K."/>
            <person name="Fukui M."/>
        </authorList>
    </citation>
    <scope>NUCLEOTIDE SEQUENCE [LARGE SCALE GENOMIC DNA]</scope>
    <source>
        <strain evidence="3 4">TF1</strain>
    </source>
</reference>
<feature type="signal peptide" evidence="2">
    <location>
        <begin position="1"/>
        <end position="25"/>
    </location>
</feature>
<reference evidence="4" key="2">
    <citation type="journal article" date="2016" name="Int. J. Syst. Evol. Microbiol.">
        <title>Caldimicrobium thiodismutans sp. nov., a sulfur-disproportionating bacterium isolated from a hot spring.</title>
        <authorList>
            <person name="Kojima H."/>
            <person name="Umezawa K."/>
            <person name="Fukui M."/>
        </authorList>
    </citation>
    <scope>NUCLEOTIDE SEQUENCE [LARGE SCALE GENOMIC DNA]</scope>
    <source>
        <strain evidence="4">TF1</strain>
    </source>
</reference>
<feature type="chain" id="PRO_5006851499" evidence="2">
    <location>
        <begin position="26"/>
        <end position="51"/>
    </location>
</feature>
<dbReference type="KEGG" id="cthi:THC_0166"/>
<dbReference type="STRING" id="1653476.THC_0166"/>
<organism evidence="3 4">
    <name type="scientific">Caldimicrobium thiodismutans</name>
    <dbReference type="NCBI Taxonomy" id="1653476"/>
    <lineage>
        <taxon>Bacteria</taxon>
        <taxon>Pseudomonadati</taxon>
        <taxon>Thermodesulfobacteriota</taxon>
        <taxon>Thermodesulfobacteria</taxon>
        <taxon>Thermodesulfobacteriales</taxon>
        <taxon>Thermodesulfobacteriaceae</taxon>
        <taxon>Caldimicrobium</taxon>
    </lineage>
</organism>
<name>A0A0U4N047_9BACT</name>
<feature type="compositionally biased region" description="Basic and acidic residues" evidence="1">
    <location>
        <begin position="40"/>
        <end position="51"/>
    </location>
</feature>
<gene>
    <name evidence="3" type="ORF">THC_0166</name>
</gene>
<sequence>MRRKIFSILLVCFSLSLFSPFLSFGEEKKDTKDNSTQQETPKKEKKKDIGC</sequence>
<protein>
    <submittedName>
        <fullName evidence="3">Uncharacterized protein</fullName>
    </submittedName>
</protein>
<evidence type="ECO:0000313" key="4">
    <source>
        <dbReference type="Proteomes" id="UP000068196"/>
    </source>
</evidence>
<evidence type="ECO:0000256" key="1">
    <source>
        <dbReference type="SAM" id="MobiDB-lite"/>
    </source>
</evidence>
<dbReference type="EMBL" id="AP014945">
    <property type="protein sequence ID" value="BAU22566.1"/>
    <property type="molecule type" value="Genomic_DNA"/>
</dbReference>
<feature type="region of interest" description="Disordered" evidence="1">
    <location>
        <begin position="26"/>
        <end position="51"/>
    </location>
</feature>
<dbReference type="Proteomes" id="UP000068196">
    <property type="component" value="Chromosome"/>
</dbReference>
<evidence type="ECO:0000313" key="3">
    <source>
        <dbReference type="EMBL" id="BAU22566.1"/>
    </source>
</evidence>